<gene>
    <name evidence="2" type="ORF">E6H03_00905</name>
</gene>
<proteinExistence type="predicted"/>
<dbReference type="InterPro" id="IPR012338">
    <property type="entry name" value="Beta-lactam/transpept-like"/>
</dbReference>
<dbReference type="InterPro" id="IPR050491">
    <property type="entry name" value="AmpC-like"/>
</dbReference>
<dbReference type="PANTHER" id="PTHR46825">
    <property type="entry name" value="D-ALANYL-D-ALANINE-CARBOXYPEPTIDASE/ENDOPEPTIDASE AMPH"/>
    <property type="match status" value="1"/>
</dbReference>
<name>A0A537JPB6_9BACT</name>
<dbReference type="Proteomes" id="UP000318093">
    <property type="component" value="Unassembled WGS sequence"/>
</dbReference>
<dbReference type="Pfam" id="PF00144">
    <property type="entry name" value="Beta-lactamase"/>
    <property type="match status" value="1"/>
</dbReference>
<feature type="domain" description="Beta-lactamase-related" evidence="1">
    <location>
        <begin position="6"/>
        <end position="314"/>
    </location>
</feature>
<sequence>KIQYDRTPSLSVGIVHSGRPVYQRGFGFADIESKTPATARTCYRIASISKTFTAVAIMQLVEQGKIGLDDRVRTYLPWFKPRAKAADAGRITIRQLLSHTAGVIRDGNSPHWVTDEFPDAAGLRQSMSDATVVFENLTRFKYSNFGFALAGEVIQKASGVPYNAYVGTHIIRKLGMARTSPDLSGAARAWLATGYSRPVPHKERERFPHAETRAYAPAAGFLSNVPDLSRYLAALTLKRRDGSLVDKDSKKEMLREHWATGEEHEWYGLGFTISTVERRKIVGHGGGFAGFSTRIALDVDNDIGVVALTNTNDPAVGLLT</sequence>
<organism evidence="2 3">
    <name type="scientific">Candidatus Segetimicrobium genomatis</name>
    <dbReference type="NCBI Taxonomy" id="2569760"/>
    <lineage>
        <taxon>Bacteria</taxon>
        <taxon>Bacillati</taxon>
        <taxon>Candidatus Sysuimicrobiota</taxon>
        <taxon>Candidatus Sysuimicrobiia</taxon>
        <taxon>Candidatus Sysuimicrobiales</taxon>
        <taxon>Candidatus Segetimicrobiaceae</taxon>
        <taxon>Candidatus Segetimicrobium</taxon>
    </lineage>
</organism>
<dbReference type="EMBL" id="VBAN01000028">
    <property type="protein sequence ID" value="TMI85152.1"/>
    <property type="molecule type" value="Genomic_DNA"/>
</dbReference>
<dbReference type="PANTHER" id="PTHR46825:SF9">
    <property type="entry name" value="BETA-LACTAMASE-RELATED DOMAIN-CONTAINING PROTEIN"/>
    <property type="match status" value="1"/>
</dbReference>
<feature type="non-terminal residue" evidence="2">
    <location>
        <position position="320"/>
    </location>
</feature>
<evidence type="ECO:0000259" key="1">
    <source>
        <dbReference type="Pfam" id="PF00144"/>
    </source>
</evidence>
<feature type="non-terminal residue" evidence="2">
    <location>
        <position position="1"/>
    </location>
</feature>
<dbReference type="SUPFAM" id="SSF56601">
    <property type="entry name" value="beta-lactamase/transpeptidase-like"/>
    <property type="match status" value="1"/>
</dbReference>
<evidence type="ECO:0000313" key="3">
    <source>
        <dbReference type="Proteomes" id="UP000318093"/>
    </source>
</evidence>
<dbReference type="InterPro" id="IPR001466">
    <property type="entry name" value="Beta-lactam-related"/>
</dbReference>
<accession>A0A537JPB6</accession>
<comment type="caution">
    <text evidence="2">The sequence shown here is derived from an EMBL/GenBank/DDBJ whole genome shotgun (WGS) entry which is preliminary data.</text>
</comment>
<dbReference type="Gene3D" id="3.40.710.10">
    <property type="entry name" value="DD-peptidase/beta-lactamase superfamily"/>
    <property type="match status" value="1"/>
</dbReference>
<evidence type="ECO:0000313" key="2">
    <source>
        <dbReference type="EMBL" id="TMI85152.1"/>
    </source>
</evidence>
<reference evidence="2 3" key="1">
    <citation type="journal article" date="2019" name="Nat. Microbiol.">
        <title>Mediterranean grassland soil C-N compound turnover is dependent on rainfall and depth, and is mediated by genomically divergent microorganisms.</title>
        <authorList>
            <person name="Diamond S."/>
            <person name="Andeer P.F."/>
            <person name="Li Z."/>
            <person name="Crits-Christoph A."/>
            <person name="Burstein D."/>
            <person name="Anantharaman K."/>
            <person name="Lane K.R."/>
            <person name="Thomas B.C."/>
            <person name="Pan C."/>
            <person name="Northen T.R."/>
            <person name="Banfield J.F."/>
        </authorList>
    </citation>
    <scope>NUCLEOTIDE SEQUENCE [LARGE SCALE GENOMIC DNA]</scope>
    <source>
        <strain evidence="2">NP_6</strain>
    </source>
</reference>
<dbReference type="AlphaFoldDB" id="A0A537JPB6"/>
<protein>
    <submittedName>
        <fullName evidence="2">Beta-lactamase family protein</fullName>
    </submittedName>
</protein>